<proteinExistence type="inferred from homology"/>
<dbReference type="InterPro" id="IPR036412">
    <property type="entry name" value="HAD-like_sf"/>
</dbReference>
<evidence type="ECO:0000256" key="3">
    <source>
        <dbReference type="ARBA" id="ARBA00008389"/>
    </source>
</evidence>
<dbReference type="Gene3D" id="3.40.50.1000">
    <property type="entry name" value="HAD superfamily/HAD-like"/>
    <property type="match status" value="1"/>
</dbReference>
<evidence type="ECO:0000256" key="7">
    <source>
        <dbReference type="ARBA" id="ARBA00022723"/>
    </source>
</evidence>
<dbReference type="Gene3D" id="2.60.40.150">
    <property type="entry name" value="C2 domain"/>
    <property type="match status" value="2"/>
</dbReference>
<dbReference type="GO" id="GO:0000166">
    <property type="term" value="F:nucleotide binding"/>
    <property type="evidence" value="ECO:0007669"/>
    <property type="project" value="UniProtKB-KW"/>
</dbReference>
<evidence type="ECO:0000256" key="13">
    <source>
        <dbReference type="ARBA" id="ARBA00022989"/>
    </source>
</evidence>
<keyword evidence="14" id="KW-0546">Nucleotide metabolism</keyword>
<evidence type="ECO:0000256" key="2">
    <source>
        <dbReference type="ARBA" id="ARBA00004477"/>
    </source>
</evidence>
<keyword evidence="21" id="KW-1185">Reference proteome</keyword>
<evidence type="ECO:0000256" key="17">
    <source>
        <dbReference type="SAM" id="MobiDB-lite"/>
    </source>
</evidence>
<keyword evidence="12" id="KW-0653">Protein transport</keyword>
<feature type="transmembrane region" description="Helical" evidence="18">
    <location>
        <begin position="24"/>
        <end position="49"/>
    </location>
</feature>
<keyword evidence="13 18" id="KW-1133">Transmembrane helix</keyword>
<evidence type="ECO:0000256" key="9">
    <source>
        <dbReference type="ARBA" id="ARBA00022801"/>
    </source>
</evidence>
<dbReference type="GO" id="GO:0008320">
    <property type="term" value="F:protein transmembrane transporter activity"/>
    <property type="evidence" value="ECO:0007669"/>
    <property type="project" value="TreeGrafter"/>
</dbReference>
<dbReference type="PANTHER" id="PTHR24075:SF0">
    <property type="entry name" value="TRANSLOCATION PROTEIN SEC63 HOMOLOG"/>
    <property type="match status" value="1"/>
</dbReference>
<dbReference type="OrthoDB" id="1734229at2759"/>
<dbReference type="Pfam" id="PF02889">
    <property type="entry name" value="Sec63"/>
    <property type="match status" value="2"/>
</dbReference>
<organism evidence="21">
    <name type="scientific">Perkinsus marinus (strain ATCC 50983 / TXsc)</name>
    <dbReference type="NCBI Taxonomy" id="423536"/>
    <lineage>
        <taxon>Eukaryota</taxon>
        <taxon>Sar</taxon>
        <taxon>Alveolata</taxon>
        <taxon>Perkinsozoa</taxon>
        <taxon>Perkinsea</taxon>
        <taxon>Perkinsida</taxon>
        <taxon>Perkinsidae</taxon>
        <taxon>Perkinsus</taxon>
    </lineage>
</organism>
<dbReference type="Gene3D" id="1.10.287.110">
    <property type="entry name" value="DnaJ domain"/>
    <property type="match status" value="1"/>
</dbReference>
<dbReference type="GO" id="GO:0008253">
    <property type="term" value="F:5'-nucleotidase activity"/>
    <property type="evidence" value="ECO:0007669"/>
    <property type="project" value="UniProtKB-EC"/>
</dbReference>
<dbReference type="GO" id="GO:0003723">
    <property type="term" value="F:RNA binding"/>
    <property type="evidence" value="ECO:0007669"/>
    <property type="project" value="TreeGrafter"/>
</dbReference>
<evidence type="ECO:0000256" key="4">
    <source>
        <dbReference type="ARBA" id="ARBA00012643"/>
    </source>
</evidence>
<dbReference type="SMART" id="SM00973">
    <property type="entry name" value="Sec63"/>
    <property type="match status" value="1"/>
</dbReference>
<dbReference type="InterPro" id="IPR006434">
    <property type="entry name" value="Pyrimidine_nucleotidase_eu"/>
</dbReference>
<dbReference type="Pfam" id="PF05822">
    <property type="entry name" value="UMPH-1"/>
    <property type="match status" value="1"/>
</dbReference>
<dbReference type="Gene3D" id="1.10.3380.10">
    <property type="entry name" value="Sec63 N-terminal domain-like domain"/>
    <property type="match status" value="1"/>
</dbReference>
<dbReference type="InterPro" id="IPR001623">
    <property type="entry name" value="DnaJ_domain"/>
</dbReference>
<dbReference type="InterPro" id="IPR036869">
    <property type="entry name" value="J_dom_sf"/>
</dbReference>
<dbReference type="InParanoid" id="C5M128"/>
<keyword evidence="8" id="KW-0547">Nucleotide-binding</keyword>
<dbReference type="SUPFAM" id="SSF81296">
    <property type="entry name" value="E set domains"/>
    <property type="match status" value="2"/>
</dbReference>
<dbReference type="PANTHER" id="PTHR24075">
    <property type="entry name" value="SEC63 DOMAIN-CONTAINING"/>
    <property type="match status" value="1"/>
</dbReference>
<comment type="similarity">
    <text evidence="3">Belongs to the pyrimidine 5'-nucleotidase family.</text>
</comment>
<comment type="subcellular location">
    <subcellularLocation>
        <location evidence="2">Endoplasmic reticulum membrane</location>
        <topology evidence="2">Multi-pass membrane protein</topology>
    </subcellularLocation>
</comment>
<keyword evidence="7" id="KW-0479">Metal-binding</keyword>
<accession>C5M128</accession>
<feature type="region of interest" description="Disordered" evidence="17">
    <location>
        <begin position="769"/>
        <end position="798"/>
    </location>
</feature>
<dbReference type="EC" id="3.1.3.5" evidence="4"/>
<evidence type="ECO:0000256" key="6">
    <source>
        <dbReference type="ARBA" id="ARBA00022692"/>
    </source>
</evidence>
<evidence type="ECO:0000256" key="14">
    <source>
        <dbReference type="ARBA" id="ARBA00023080"/>
    </source>
</evidence>
<dbReference type="InterPro" id="IPR004179">
    <property type="entry name" value="Sec63-dom"/>
</dbReference>
<feature type="transmembrane region" description="Helical" evidence="18">
    <location>
        <begin position="222"/>
        <end position="244"/>
    </location>
</feature>
<dbReference type="GO" id="GO:0031207">
    <property type="term" value="C:Sec62/Sec63 complex"/>
    <property type="evidence" value="ECO:0007669"/>
    <property type="project" value="TreeGrafter"/>
</dbReference>
<keyword evidence="5" id="KW-0813">Transport</keyword>
<keyword evidence="6 18" id="KW-0812">Transmembrane</keyword>
<evidence type="ECO:0000256" key="12">
    <source>
        <dbReference type="ARBA" id="ARBA00022927"/>
    </source>
</evidence>
<evidence type="ECO:0000259" key="19">
    <source>
        <dbReference type="PROSITE" id="PS50076"/>
    </source>
</evidence>
<dbReference type="SUPFAM" id="SSF46565">
    <property type="entry name" value="Chaperone J-domain"/>
    <property type="match status" value="1"/>
</dbReference>
<feature type="domain" description="J" evidence="19">
    <location>
        <begin position="132"/>
        <end position="197"/>
    </location>
</feature>
<evidence type="ECO:0000313" key="21">
    <source>
        <dbReference type="Proteomes" id="UP000007800"/>
    </source>
</evidence>
<dbReference type="SUPFAM" id="SSF56784">
    <property type="entry name" value="HAD-like"/>
    <property type="match status" value="1"/>
</dbReference>
<dbReference type="PROSITE" id="PS00636">
    <property type="entry name" value="DNAJ_1"/>
    <property type="match status" value="1"/>
</dbReference>
<evidence type="ECO:0000313" key="20">
    <source>
        <dbReference type="EMBL" id="EEQ97258.1"/>
    </source>
</evidence>
<gene>
    <name evidence="20" type="ORF">Pmar_PMAR024699</name>
</gene>
<dbReference type="Pfam" id="PF00226">
    <property type="entry name" value="DnaJ"/>
    <property type="match status" value="1"/>
</dbReference>
<evidence type="ECO:0000256" key="5">
    <source>
        <dbReference type="ARBA" id="ARBA00022448"/>
    </source>
</evidence>
<keyword evidence="10" id="KW-0256">Endoplasmic reticulum</keyword>
<dbReference type="CDD" id="cd06257">
    <property type="entry name" value="DnaJ"/>
    <property type="match status" value="1"/>
</dbReference>
<dbReference type="PROSITE" id="PS50076">
    <property type="entry name" value="DNAJ_2"/>
    <property type="match status" value="1"/>
</dbReference>
<evidence type="ECO:0000256" key="8">
    <source>
        <dbReference type="ARBA" id="ARBA00022741"/>
    </source>
</evidence>
<keyword evidence="9" id="KW-0378">Hydrolase</keyword>
<keyword evidence="15 18" id="KW-0472">Membrane</keyword>
<sequence length="1067" mass="121532">MSSFRDTFTKDEHKEGTLAYDDSAFFFFAGAVLCCVVVPWTYSIIYSLIWPEHKVHDEQWPLFSEKGSKLKYCKSSTMVEKVDECKAEEKRWSKRFSKGFWIRAVVLCSLWYLLGLTAVHCMNSEVEVKSFDPFSILGIEIGATDAQIKKAYRKQSLIYHPDRNQGDPLANAKFIQISKAYQSLTDEVAKANYEKYGNPDGPQTMKIGVGLPSFLLEQQNQVVVLIIFFLLLLFVIPAGFIYYYQRQKLYAPNGVMVETLQFMGYYLTEATRVKNGPELLSCAAESRTLDSDLNDDAEMKPLIGAVQEPRKPHFDRPGVIRRNRILIEAHMQRLHTLMSSRLRAITDTLVVRLVPVVQAMVEISAMREWLPTCMSMVELLRCLVQALDQRCNAMYQVPYFDGERARHATKNKPNTATAFKDFLNSDKTGKDRKGCADMNEQELADVEAFVQHVTRMKIETKVEVVDENEIVEGDVGTLVIKLDRENLQKGEAAGPVHAPYYPRAKFEEWWIFLAITDTLVVRLVPVVQAMVEISAMREWLPTCMSMVELLRCLVQALDQRCNAMYQVPYFDGERVVWEIGGAVMMLVSHSGDPGSNLGCADMNEQELADVEAFVQHVTRMKIETKVEVVDENEIVEGDVGTLVIKLDRENLQKGEAAGPVHAPYYPRAKFEEWWIFLLDGHSGRFMAMERYRSLEKEGEVKILFPIREAGKHQFMLQIMCDSYAGLDQRIPVEFTALKKDEVKREVIIHQEDVDIDLAPSLFQQMMGAEVDSDDEYESDDEEEDKKPKPQTESPPSIVTDFDRTLTSHYVSPGVAGQSCHGIFETYPKFTEDFFLKSRSLVEKYHPIEMDPNMAREEKHEHMDFWWAESEKLICDQEVYKHGVEDVVDFSRRTGKFALRAMAPEMLRLAHADGIPVTILSAGIGNIIEYVLKGYDALFPDNTTIVSNIMQFDPKTDRVLSFRGPQIHCLTKKSALTDYIRHDEQRKQRHNVICLGDLIADVDFIDSVPEVHTSIAIGFLADSPESSPKAKKLLEHYLDYYDIVVTDDGSMDVVLAVLQTVAAPPSTQ</sequence>
<feature type="transmembrane region" description="Helical" evidence="18">
    <location>
        <begin position="100"/>
        <end position="119"/>
    </location>
</feature>
<feature type="compositionally biased region" description="Acidic residues" evidence="17">
    <location>
        <begin position="770"/>
        <end position="783"/>
    </location>
</feature>
<dbReference type="InterPro" id="IPR035892">
    <property type="entry name" value="C2_domain_sf"/>
</dbReference>
<dbReference type="PRINTS" id="PR00625">
    <property type="entry name" value="JDOMAIN"/>
</dbReference>
<dbReference type="GO" id="GO:0006620">
    <property type="term" value="P:post-translational protein targeting to endoplasmic reticulum membrane"/>
    <property type="evidence" value="ECO:0007669"/>
    <property type="project" value="TreeGrafter"/>
</dbReference>
<dbReference type="RefSeq" id="XP_002764541.1">
    <property type="nucleotide sequence ID" value="XM_002764495.1"/>
</dbReference>
<evidence type="ECO:0000256" key="11">
    <source>
        <dbReference type="ARBA" id="ARBA00022842"/>
    </source>
</evidence>
<dbReference type="FunFam" id="1.10.287.110:FF:000077">
    <property type="entry name" value="Translocation protein SEC63"/>
    <property type="match status" value="1"/>
</dbReference>
<evidence type="ECO:0000256" key="18">
    <source>
        <dbReference type="SAM" id="Phobius"/>
    </source>
</evidence>
<dbReference type="SUPFAM" id="SSF158702">
    <property type="entry name" value="Sec63 N-terminal domain-like"/>
    <property type="match status" value="2"/>
</dbReference>
<reference evidence="20 21" key="1">
    <citation type="submission" date="2008-07" db="EMBL/GenBank/DDBJ databases">
        <authorList>
            <person name="El-Sayed N."/>
            <person name="Caler E."/>
            <person name="Inman J."/>
            <person name="Amedeo P."/>
            <person name="Hass B."/>
            <person name="Wortman J."/>
        </authorList>
    </citation>
    <scope>NUCLEOTIDE SEQUENCE [LARGE SCALE GENOMIC DNA]</scope>
    <source>
        <strain evidence="21">ATCC 50983 / TXsc</strain>
    </source>
</reference>
<dbReference type="GO" id="GO:0000287">
    <property type="term" value="F:magnesium ion binding"/>
    <property type="evidence" value="ECO:0007669"/>
    <property type="project" value="InterPro"/>
</dbReference>
<dbReference type="InterPro" id="IPR014756">
    <property type="entry name" value="Ig_E-set"/>
</dbReference>
<dbReference type="EMBL" id="GG687290">
    <property type="protein sequence ID" value="EEQ97258.1"/>
    <property type="molecule type" value="Genomic_DNA"/>
</dbReference>
<dbReference type="AlphaFoldDB" id="C5M128"/>
<dbReference type="GeneID" id="9054406"/>
<keyword evidence="11" id="KW-0460">Magnesium</keyword>
<dbReference type="Proteomes" id="UP000007800">
    <property type="component" value="Unassembled WGS sequence"/>
</dbReference>
<dbReference type="FunFam" id="1.10.150.340:FF:000001">
    <property type="entry name" value="Cytosolic 5-nucleotidase 3-like"/>
    <property type="match status" value="1"/>
</dbReference>
<dbReference type="Gene3D" id="1.10.150.340">
    <property type="entry name" value="Pyrimidine 5'-nucleotidase (UMPH-1), N-terminal domain"/>
    <property type="match status" value="1"/>
</dbReference>
<evidence type="ECO:0000256" key="15">
    <source>
        <dbReference type="ARBA" id="ARBA00023136"/>
    </source>
</evidence>
<comment type="catalytic activity">
    <reaction evidence="1">
        <text>a ribonucleoside 5'-phosphate + H2O = a ribonucleoside + phosphate</text>
        <dbReference type="Rhea" id="RHEA:12484"/>
        <dbReference type="ChEBI" id="CHEBI:15377"/>
        <dbReference type="ChEBI" id="CHEBI:18254"/>
        <dbReference type="ChEBI" id="CHEBI:43474"/>
        <dbReference type="ChEBI" id="CHEBI:58043"/>
        <dbReference type="EC" id="3.1.3.5"/>
    </reaction>
</comment>
<protein>
    <recommendedName>
        <fullName evidence="4">5'-nucleotidase</fullName>
        <ecNumber evidence="4">3.1.3.5</ecNumber>
    </recommendedName>
</protein>
<dbReference type="GO" id="GO:0009117">
    <property type="term" value="P:nucleotide metabolic process"/>
    <property type="evidence" value="ECO:0007669"/>
    <property type="project" value="UniProtKB-KW"/>
</dbReference>
<evidence type="ECO:0000256" key="10">
    <source>
        <dbReference type="ARBA" id="ARBA00022824"/>
    </source>
</evidence>
<dbReference type="FunCoup" id="C5M128">
    <property type="interactions" value="967"/>
</dbReference>
<dbReference type="SMART" id="SM00271">
    <property type="entry name" value="DnaJ"/>
    <property type="match status" value="1"/>
</dbReference>
<evidence type="ECO:0000256" key="16">
    <source>
        <dbReference type="ARBA" id="ARBA00023186"/>
    </source>
</evidence>
<dbReference type="InterPro" id="IPR018253">
    <property type="entry name" value="DnaJ_domain_CS"/>
</dbReference>
<name>C5M128_PERM5</name>
<dbReference type="InterPro" id="IPR023214">
    <property type="entry name" value="HAD_sf"/>
</dbReference>
<evidence type="ECO:0000256" key="1">
    <source>
        <dbReference type="ARBA" id="ARBA00000815"/>
    </source>
</evidence>
<dbReference type="GO" id="GO:0006614">
    <property type="term" value="P:SRP-dependent cotranslational protein targeting to membrane"/>
    <property type="evidence" value="ECO:0007669"/>
    <property type="project" value="TreeGrafter"/>
</dbReference>
<keyword evidence="16" id="KW-0143">Chaperone</keyword>